<evidence type="ECO:0000256" key="10">
    <source>
        <dbReference type="ARBA" id="ARBA00023136"/>
    </source>
</evidence>
<dbReference type="AlphaFoldDB" id="A0A328XSV7"/>
<evidence type="ECO:0000256" key="5">
    <source>
        <dbReference type="ARBA" id="ARBA00022692"/>
    </source>
</evidence>
<gene>
    <name evidence="16" type="ORF">BCL93_10320</name>
</gene>
<sequence>MSAYVPINRGMPLNSLSLHQFSTSTVLLLMFAFYGGTYLLTLGIRKKKEDADAFMVSNHRVGFGIGAASMTATWIWAASFYAAATSGYTYGVSGPIHYGLWGALMILFIYPFGRRFRKLAPNAHTLGELIHARHGSSSQLILAFSNVLGSIISLMVNFTAAGALVSVLSPLSFQAGVIIAGIGVLLYTLWSGFRASVLTDFAQLVALMAIAVVIIPAVFFAMGGPSELVAGLDNLTAEQANFFSVDAILNQGAPFFVAVLAYAIGNQTISQRLFAVNEEHIKPTFITATVGYGAIVIGLGMIGLMALTLGIQPLDGDMNNLIPQMVSGYLPPVFIALFFVLVIGSLSSTADSDLSALSAIMMADVYGKNIARGKADPKRMLLVGRLTMIIATAVGIVFASFSLDILVMLVFVGALWGAIVFPVIASCFWNRVTNAAFTTSVLVAMVTFCIARFELLPMSGLTALAFEGLASIGGGIIIALMVFGFLGRAAGLIAGVLAMLAMLVFATDFLRDYTVLLASLTAYGTSTLVCVVMSLMSSQRFDFDTIAQRVGDYDDAMSSTGAGSDTGKTAGDRLANASR</sequence>
<dbReference type="PANTHER" id="PTHR48086">
    <property type="entry name" value="SODIUM/PROLINE SYMPORTER-RELATED"/>
    <property type="match status" value="1"/>
</dbReference>
<keyword evidence="9" id="KW-0406">Ion transport</keyword>
<keyword evidence="7 15" id="KW-1133">Transmembrane helix</keyword>
<evidence type="ECO:0000313" key="17">
    <source>
        <dbReference type="Proteomes" id="UP000249700"/>
    </source>
</evidence>
<dbReference type="EMBL" id="QLSX01000003">
    <property type="protein sequence ID" value="RAR62790.1"/>
    <property type="molecule type" value="Genomic_DNA"/>
</dbReference>
<evidence type="ECO:0000256" key="6">
    <source>
        <dbReference type="ARBA" id="ARBA00022847"/>
    </source>
</evidence>
<evidence type="ECO:0000256" key="7">
    <source>
        <dbReference type="ARBA" id="ARBA00022989"/>
    </source>
</evidence>
<feature type="transmembrane region" description="Helical" evidence="15">
    <location>
        <begin position="96"/>
        <end position="113"/>
    </location>
</feature>
<dbReference type="CDD" id="cd11476">
    <property type="entry name" value="SLC5sbd_DUR3"/>
    <property type="match status" value="1"/>
</dbReference>
<feature type="transmembrane region" description="Helical" evidence="15">
    <location>
        <begin position="201"/>
        <end position="222"/>
    </location>
</feature>
<name>A0A328XSV7_9GAMM</name>
<evidence type="ECO:0000256" key="1">
    <source>
        <dbReference type="ARBA" id="ARBA00004651"/>
    </source>
</evidence>
<protein>
    <submittedName>
        <fullName evidence="16">Na+/proline symporter</fullName>
    </submittedName>
</protein>
<accession>A0A328XSV7</accession>
<feature type="compositionally biased region" description="Polar residues" evidence="14">
    <location>
        <begin position="557"/>
        <end position="567"/>
    </location>
</feature>
<evidence type="ECO:0000256" key="3">
    <source>
        <dbReference type="ARBA" id="ARBA00022448"/>
    </source>
</evidence>
<evidence type="ECO:0000256" key="15">
    <source>
        <dbReference type="SAM" id="Phobius"/>
    </source>
</evidence>
<feature type="transmembrane region" description="Helical" evidence="15">
    <location>
        <begin position="61"/>
        <end position="84"/>
    </location>
</feature>
<feature type="transmembrane region" description="Helical" evidence="15">
    <location>
        <begin position="435"/>
        <end position="455"/>
    </location>
</feature>
<feature type="transmembrane region" description="Helical" evidence="15">
    <location>
        <begin position="20"/>
        <end position="40"/>
    </location>
</feature>
<comment type="subcellular location">
    <subcellularLocation>
        <location evidence="1">Cell membrane</location>
        <topology evidence="1">Multi-pass membrane protein</topology>
    </subcellularLocation>
</comment>
<evidence type="ECO:0000256" key="12">
    <source>
        <dbReference type="ARBA" id="ARBA00033708"/>
    </source>
</evidence>
<comment type="caution">
    <text evidence="16">The sequence shown here is derived from an EMBL/GenBank/DDBJ whole genome shotgun (WGS) entry which is preliminary data.</text>
</comment>
<dbReference type="PANTHER" id="PTHR48086:SF3">
    <property type="entry name" value="SODIUM_PROLINE SYMPORTER"/>
    <property type="match status" value="1"/>
</dbReference>
<feature type="transmembrane region" description="Helical" evidence="15">
    <location>
        <begin position="285"/>
        <end position="309"/>
    </location>
</feature>
<comment type="similarity">
    <text evidence="2 13">Belongs to the sodium:solute symporter (SSF) (TC 2.A.21) family.</text>
</comment>
<feature type="transmembrane region" description="Helical" evidence="15">
    <location>
        <begin position="405"/>
        <end position="428"/>
    </location>
</feature>
<dbReference type="Gene3D" id="1.20.1730.10">
    <property type="entry name" value="Sodium/glucose cotransporter"/>
    <property type="match status" value="1"/>
</dbReference>
<feature type="region of interest" description="Disordered" evidence="14">
    <location>
        <begin position="557"/>
        <end position="579"/>
    </location>
</feature>
<dbReference type="GO" id="GO:0015293">
    <property type="term" value="F:symporter activity"/>
    <property type="evidence" value="ECO:0007669"/>
    <property type="project" value="UniProtKB-KW"/>
</dbReference>
<feature type="transmembrane region" description="Helical" evidence="15">
    <location>
        <begin position="171"/>
        <end position="189"/>
    </location>
</feature>
<keyword evidence="3" id="KW-0813">Transport</keyword>
<keyword evidence="10 15" id="KW-0472">Membrane</keyword>
<feature type="transmembrane region" description="Helical" evidence="15">
    <location>
        <begin position="461"/>
        <end position="482"/>
    </location>
</feature>
<evidence type="ECO:0000313" key="16">
    <source>
        <dbReference type="EMBL" id="RAR62790.1"/>
    </source>
</evidence>
<keyword evidence="11" id="KW-0739">Sodium transport</keyword>
<keyword evidence="8" id="KW-0915">Sodium</keyword>
<keyword evidence="6" id="KW-0769">Symport</keyword>
<dbReference type="GO" id="GO:0006814">
    <property type="term" value="P:sodium ion transport"/>
    <property type="evidence" value="ECO:0007669"/>
    <property type="project" value="UniProtKB-KW"/>
</dbReference>
<dbReference type="InterPro" id="IPR001734">
    <property type="entry name" value="Na/solute_symporter"/>
</dbReference>
<evidence type="ECO:0000256" key="14">
    <source>
        <dbReference type="SAM" id="MobiDB-lite"/>
    </source>
</evidence>
<feature type="transmembrane region" description="Helical" evidence="15">
    <location>
        <begin position="329"/>
        <end position="347"/>
    </location>
</feature>
<evidence type="ECO:0000256" key="2">
    <source>
        <dbReference type="ARBA" id="ARBA00006434"/>
    </source>
</evidence>
<feature type="transmembrane region" description="Helical" evidence="15">
    <location>
        <begin position="140"/>
        <end position="165"/>
    </location>
</feature>
<evidence type="ECO:0000256" key="13">
    <source>
        <dbReference type="RuleBase" id="RU362091"/>
    </source>
</evidence>
<keyword evidence="4" id="KW-1003">Cell membrane</keyword>
<comment type="catalytic activity">
    <reaction evidence="12">
        <text>L-proline(in) + Na(+)(in) = L-proline(out) + Na(+)(out)</text>
        <dbReference type="Rhea" id="RHEA:28967"/>
        <dbReference type="ChEBI" id="CHEBI:29101"/>
        <dbReference type="ChEBI" id="CHEBI:60039"/>
    </reaction>
</comment>
<dbReference type="PROSITE" id="PS50283">
    <property type="entry name" value="NA_SOLUT_SYMP_3"/>
    <property type="match status" value="1"/>
</dbReference>
<dbReference type="GO" id="GO:0005886">
    <property type="term" value="C:plasma membrane"/>
    <property type="evidence" value="ECO:0007669"/>
    <property type="project" value="UniProtKB-SubCell"/>
</dbReference>
<feature type="transmembrane region" description="Helical" evidence="15">
    <location>
        <begin position="513"/>
        <end position="536"/>
    </location>
</feature>
<keyword evidence="5 15" id="KW-0812">Transmembrane</keyword>
<feature type="transmembrane region" description="Helical" evidence="15">
    <location>
        <begin position="242"/>
        <end position="264"/>
    </location>
</feature>
<dbReference type="InterPro" id="IPR038377">
    <property type="entry name" value="Na/Glc_symporter_sf"/>
</dbReference>
<feature type="transmembrane region" description="Helical" evidence="15">
    <location>
        <begin position="489"/>
        <end position="507"/>
    </location>
</feature>
<feature type="transmembrane region" description="Helical" evidence="15">
    <location>
        <begin position="380"/>
        <end position="399"/>
    </location>
</feature>
<proteinExistence type="inferred from homology"/>
<dbReference type="Proteomes" id="UP000249700">
    <property type="component" value="Unassembled WGS sequence"/>
</dbReference>
<organism evidence="16 17">
    <name type="scientific">Onishia taeanensis</name>
    <dbReference type="NCBI Taxonomy" id="284577"/>
    <lineage>
        <taxon>Bacteria</taxon>
        <taxon>Pseudomonadati</taxon>
        <taxon>Pseudomonadota</taxon>
        <taxon>Gammaproteobacteria</taxon>
        <taxon>Oceanospirillales</taxon>
        <taxon>Halomonadaceae</taxon>
        <taxon>Onishia</taxon>
    </lineage>
</organism>
<dbReference type="InterPro" id="IPR050277">
    <property type="entry name" value="Sodium:Solute_Symporter"/>
</dbReference>
<reference evidence="16 17" key="1">
    <citation type="submission" date="2018-06" db="EMBL/GenBank/DDBJ databases">
        <title>Comparative analysis of microorganisms from saline springs in Andes Mountain Range, Colombia.</title>
        <authorList>
            <person name="Rubin E."/>
        </authorList>
    </citation>
    <scope>NUCLEOTIDE SEQUENCE [LARGE SCALE GENOMIC DNA]</scope>
    <source>
        <strain evidence="16 17">USBA-857</strain>
    </source>
</reference>
<evidence type="ECO:0000256" key="11">
    <source>
        <dbReference type="ARBA" id="ARBA00023201"/>
    </source>
</evidence>
<evidence type="ECO:0000256" key="8">
    <source>
        <dbReference type="ARBA" id="ARBA00023053"/>
    </source>
</evidence>
<evidence type="ECO:0000256" key="9">
    <source>
        <dbReference type="ARBA" id="ARBA00023065"/>
    </source>
</evidence>
<evidence type="ECO:0000256" key="4">
    <source>
        <dbReference type="ARBA" id="ARBA00022475"/>
    </source>
</evidence>
<dbReference type="Pfam" id="PF00474">
    <property type="entry name" value="SSF"/>
    <property type="match status" value="1"/>
</dbReference>